<dbReference type="VEuPathDB" id="AmoebaDB:EHI5A_176060"/>
<comment type="caution">
    <text evidence="2">The sequence shown here is derived from an EMBL/GenBank/DDBJ whole genome shotgun (WGS) entry which is preliminary data.</text>
</comment>
<dbReference type="Gene3D" id="3.40.50.720">
    <property type="entry name" value="NAD(P)-binding Rossmann-like Domain"/>
    <property type="match status" value="1"/>
</dbReference>
<dbReference type="InterPro" id="IPR002347">
    <property type="entry name" value="SDR_fam"/>
</dbReference>
<accession>A0A5K1UGR4</accession>
<dbReference type="AlphaFoldDB" id="A0A5K1UGR4"/>
<protein>
    <recommendedName>
        <fullName evidence="4">Short chain dehydrogenase family protein</fullName>
    </recommendedName>
</protein>
<gene>
    <name evidence="2" type="ORF">CL6EHI_164760</name>
</gene>
<organism evidence="2 3">
    <name type="scientific">Entamoeba histolytica</name>
    <dbReference type="NCBI Taxonomy" id="5759"/>
    <lineage>
        <taxon>Eukaryota</taxon>
        <taxon>Amoebozoa</taxon>
        <taxon>Evosea</taxon>
        <taxon>Archamoebae</taxon>
        <taxon>Mastigamoebida</taxon>
        <taxon>Entamoebidae</taxon>
        <taxon>Entamoeba</taxon>
    </lineage>
</organism>
<proteinExistence type="predicted"/>
<dbReference type="OMA" id="SDCKKTW"/>
<dbReference type="VEuPathDB" id="AmoebaDB:KM1_228440"/>
<dbReference type="EMBL" id="BDEQ01000001">
    <property type="protein sequence ID" value="GAT95241.1"/>
    <property type="molecule type" value="Genomic_DNA"/>
</dbReference>
<evidence type="ECO:0008006" key="4">
    <source>
        <dbReference type="Google" id="ProtNLM"/>
    </source>
</evidence>
<keyword evidence="1" id="KW-0560">Oxidoreductase</keyword>
<dbReference type="VEuPathDB" id="AmoebaDB:EHI7A_138900"/>
<dbReference type="InterPro" id="IPR036291">
    <property type="entry name" value="NAD(P)-bd_dom_sf"/>
</dbReference>
<dbReference type="SUPFAM" id="SSF51735">
    <property type="entry name" value="NAD(P)-binding Rossmann-fold domains"/>
    <property type="match status" value="1"/>
</dbReference>
<dbReference type="PRINTS" id="PR00081">
    <property type="entry name" value="GDHRDH"/>
</dbReference>
<dbReference type="PANTHER" id="PTHR43157">
    <property type="entry name" value="PHOSPHATIDYLINOSITOL-GLYCAN BIOSYNTHESIS CLASS F PROTEIN-RELATED"/>
    <property type="match status" value="1"/>
</dbReference>
<dbReference type="VEuPathDB" id="AmoebaDB:EHI_164760"/>
<sequence length="298" mass="33212">MTILLGIIICLILYICILILYSQGMGSNWYTPNMTGKVVCITGGSSGIGLEIVKYLKQLNATIIVLGRTDCLISGVKNIYLDLSDLNKVKETVKEIHSVIDHIDILINNAGCVAIPSNIKTAQGYDITVGVNHIGHALLTLGILDLIKKSQSPRIIVMSSLSAADWHQKEIPFNWKDEEWDPEIQYPASKLANSLFAIKLAQLNPDIKCVHVHPGLVWSKFWRYMTPIMKFIYTIILFLFSKTPLQGAQTAIYCALAPNIESGKYYADCIPCEVNPLCNDQTVIDSLWEKTKNVIDNK</sequence>
<dbReference type="Pfam" id="PF00106">
    <property type="entry name" value="adh_short"/>
    <property type="match status" value="1"/>
</dbReference>
<evidence type="ECO:0000256" key="1">
    <source>
        <dbReference type="ARBA" id="ARBA00023002"/>
    </source>
</evidence>
<reference evidence="2 3" key="1">
    <citation type="submission" date="2016-05" db="EMBL/GenBank/DDBJ databases">
        <title>First whole genome sequencing of Entamoeba histolytica HM1:IMSS-clone-6.</title>
        <authorList>
            <person name="Mukherjee Avik.K."/>
            <person name="Izumyama S."/>
            <person name="Nakada-Tsukui K."/>
            <person name="Nozaki T."/>
        </authorList>
    </citation>
    <scope>NUCLEOTIDE SEQUENCE [LARGE SCALE GENOMIC DNA]</scope>
    <source>
        <strain evidence="2 3">HM1:IMSS clone 6</strain>
    </source>
</reference>
<evidence type="ECO:0000313" key="2">
    <source>
        <dbReference type="EMBL" id="GAT95241.1"/>
    </source>
</evidence>
<name>A0A5K1UGR4_ENTHI</name>
<dbReference type="GO" id="GO:0016491">
    <property type="term" value="F:oxidoreductase activity"/>
    <property type="evidence" value="ECO:0007669"/>
    <property type="project" value="UniProtKB-KW"/>
</dbReference>
<dbReference type="PANTHER" id="PTHR43157:SF31">
    <property type="entry name" value="PHOSPHATIDYLINOSITOL-GLYCAN BIOSYNTHESIS CLASS F PROTEIN"/>
    <property type="match status" value="1"/>
</dbReference>
<dbReference type="Proteomes" id="UP000078387">
    <property type="component" value="Unassembled WGS sequence"/>
</dbReference>
<evidence type="ECO:0000313" key="3">
    <source>
        <dbReference type="Proteomes" id="UP000078387"/>
    </source>
</evidence>
<dbReference type="VEuPathDB" id="AmoebaDB:EHI8A_154010"/>